<comment type="subcellular location">
    <subcellularLocation>
        <location evidence="1">Membrane</location>
        <topology evidence="1">Multi-pass membrane protein</topology>
    </subcellularLocation>
</comment>
<evidence type="ECO:0000256" key="1">
    <source>
        <dbReference type="ARBA" id="ARBA00004141"/>
    </source>
</evidence>
<dbReference type="OrthoDB" id="2796277at2759"/>
<feature type="transmembrane region" description="Helical" evidence="8">
    <location>
        <begin position="468"/>
        <end position="486"/>
    </location>
</feature>
<evidence type="ECO:0000256" key="8">
    <source>
        <dbReference type="SAM" id="Phobius"/>
    </source>
</evidence>
<gene>
    <name evidence="10" type="ORF">EJ03DRAFT_330550</name>
</gene>
<feature type="compositionally biased region" description="Polar residues" evidence="7">
    <location>
        <begin position="158"/>
        <end position="168"/>
    </location>
</feature>
<protein>
    <recommendedName>
        <fullName evidence="9">Wax synthase domain-containing protein</fullName>
    </recommendedName>
</protein>
<evidence type="ECO:0000256" key="5">
    <source>
        <dbReference type="ARBA" id="ARBA00022989"/>
    </source>
</evidence>
<evidence type="ECO:0000313" key="10">
    <source>
        <dbReference type="EMBL" id="KAF2765966.1"/>
    </source>
</evidence>
<evidence type="ECO:0000313" key="11">
    <source>
        <dbReference type="Proteomes" id="UP000799436"/>
    </source>
</evidence>
<feature type="transmembrane region" description="Helical" evidence="8">
    <location>
        <begin position="428"/>
        <end position="448"/>
    </location>
</feature>
<feature type="transmembrane region" description="Helical" evidence="8">
    <location>
        <begin position="400"/>
        <end position="422"/>
    </location>
</feature>
<feature type="compositionally biased region" description="Basic and acidic residues" evidence="7">
    <location>
        <begin position="137"/>
        <end position="150"/>
    </location>
</feature>
<keyword evidence="3" id="KW-0808">Transferase</keyword>
<keyword evidence="5 8" id="KW-1133">Transmembrane helix</keyword>
<dbReference type="GO" id="GO:0008374">
    <property type="term" value="F:O-acyltransferase activity"/>
    <property type="evidence" value="ECO:0007669"/>
    <property type="project" value="InterPro"/>
</dbReference>
<keyword evidence="6 8" id="KW-0472">Membrane</keyword>
<feature type="transmembrane region" description="Helical" evidence="8">
    <location>
        <begin position="31"/>
        <end position="49"/>
    </location>
</feature>
<dbReference type="EMBL" id="ML995880">
    <property type="protein sequence ID" value="KAF2765966.1"/>
    <property type="molecule type" value="Genomic_DNA"/>
</dbReference>
<dbReference type="InterPro" id="IPR044851">
    <property type="entry name" value="Wax_synthase"/>
</dbReference>
<feature type="transmembrane region" description="Helical" evidence="8">
    <location>
        <begin position="85"/>
        <end position="107"/>
    </location>
</feature>
<proteinExistence type="inferred from homology"/>
<dbReference type="PANTHER" id="PTHR31595">
    <property type="entry name" value="LONG-CHAIN-ALCOHOL O-FATTY-ACYLTRANSFERASE 3-RELATED"/>
    <property type="match status" value="1"/>
</dbReference>
<evidence type="ECO:0000259" key="9">
    <source>
        <dbReference type="Pfam" id="PF13813"/>
    </source>
</evidence>
<comment type="similarity">
    <text evidence="2">Belongs to the wax synthase family.</text>
</comment>
<accession>A0A6G1KZA7</accession>
<evidence type="ECO:0000256" key="2">
    <source>
        <dbReference type="ARBA" id="ARBA00007282"/>
    </source>
</evidence>
<keyword evidence="4 8" id="KW-0812">Transmembrane</keyword>
<sequence>MKGSVPLTPQEALRHHEKIYNELLFTGNHPYVYPWAAGGAVVVLIYLMLDHRHSPTLKLLRYPIFAFLVAFQGYCMIYTRAISPAGAFGIGLVSSFGVLWTAAIMIFNDCQNDFKRIEQRFRPEVAGAELRANGAAPDRDTSSHDTENGMRHRKPDQARTTSTTDPLSQNGRLFWQSYPDQLSLERADWIADVFCSFRGVGWNWQTNGVPPAPKWVEGQLHGEPDARTADEPIGLSRTGIRRYSDWRLLLRHTAQDIIIGYIALDLLTTLMHRDPYFWTGDIHLPAPTYLPAAFQQSFILVKCYRLLFSLAGVFVALRTIFKLGPALFCGVVGPRWIGLRGEPWMNPADMYGDFSLVLDKGLAGWWGGWWHQTFRFAFEAPTTRLLEACKVEKRSALGKGLSLFVAFFISGIFHASGSFTQLPPTRPLSGPFAFFMLQAVGILAQTYAEATLRHLKISQKTPQLLKRATNLVVVFTWLYFTAPLLVDDFARGGVWLFEPVPFSPLRAFGLGAPEDMFFSWRDQIRWHTGKGWWDSGLAL</sequence>
<dbReference type="PANTHER" id="PTHR31595:SF67">
    <property type="entry name" value="WAX SYNTHASE DOMAIN-CONTAINING PROTEIN"/>
    <property type="match status" value="1"/>
</dbReference>
<organism evidence="10 11">
    <name type="scientific">Teratosphaeria nubilosa</name>
    <dbReference type="NCBI Taxonomy" id="161662"/>
    <lineage>
        <taxon>Eukaryota</taxon>
        <taxon>Fungi</taxon>
        <taxon>Dikarya</taxon>
        <taxon>Ascomycota</taxon>
        <taxon>Pezizomycotina</taxon>
        <taxon>Dothideomycetes</taxon>
        <taxon>Dothideomycetidae</taxon>
        <taxon>Mycosphaerellales</taxon>
        <taxon>Teratosphaeriaceae</taxon>
        <taxon>Teratosphaeria</taxon>
    </lineage>
</organism>
<dbReference type="Pfam" id="PF13813">
    <property type="entry name" value="MBOAT_2"/>
    <property type="match status" value="1"/>
</dbReference>
<evidence type="ECO:0000256" key="7">
    <source>
        <dbReference type="SAM" id="MobiDB-lite"/>
    </source>
</evidence>
<dbReference type="AlphaFoldDB" id="A0A6G1KZA7"/>
<dbReference type="Proteomes" id="UP000799436">
    <property type="component" value="Unassembled WGS sequence"/>
</dbReference>
<reference evidence="10" key="1">
    <citation type="journal article" date="2020" name="Stud. Mycol.">
        <title>101 Dothideomycetes genomes: a test case for predicting lifestyles and emergence of pathogens.</title>
        <authorList>
            <person name="Haridas S."/>
            <person name="Albert R."/>
            <person name="Binder M."/>
            <person name="Bloem J."/>
            <person name="Labutti K."/>
            <person name="Salamov A."/>
            <person name="Andreopoulos B."/>
            <person name="Baker S."/>
            <person name="Barry K."/>
            <person name="Bills G."/>
            <person name="Bluhm B."/>
            <person name="Cannon C."/>
            <person name="Castanera R."/>
            <person name="Culley D."/>
            <person name="Daum C."/>
            <person name="Ezra D."/>
            <person name="Gonzalez J."/>
            <person name="Henrissat B."/>
            <person name="Kuo A."/>
            <person name="Liang C."/>
            <person name="Lipzen A."/>
            <person name="Lutzoni F."/>
            <person name="Magnuson J."/>
            <person name="Mondo S."/>
            <person name="Nolan M."/>
            <person name="Ohm R."/>
            <person name="Pangilinan J."/>
            <person name="Park H.-J."/>
            <person name="Ramirez L."/>
            <person name="Alfaro M."/>
            <person name="Sun H."/>
            <person name="Tritt A."/>
            <person name="Yoshinaga Y."/>
            <person name="Zwiers L.-H."/>
            <person name="Turgeon B."/>
            <person name="Goodwin S."/>
            <person name="Spatafora J."/>
            <person name="Crous P."/>
            <person name="Grigoriev I."/>
        </authorList>
    </citation>
    <scope>NUCLEOTIDE SEQUENCE</scope>
    <source>
        <strain evidence="10">CBS 116005</strain>
    </source>
</reference>
<evidence type="ECO:0000256" key="3">
    <source>
        <dbReference type="ARBA" id="ARBA00022679"/>
    </source>
</evidence>
<evidence type="ECO:0000256" key="4">
    <source>
        <dbReference type="ARBA" id="ARBA00022692"/>
    </source>
</evidence>
<name>A0A6G1KZA7_9PEZI</name>
<dbReference type="GO" id="GO:0006629">
    <property type="term" value="P:lipid metabolic process"/>
    <property type="evidence" value="ECO:0007669"/>
    <property type="project" value="InterPro"/>
</dbReference>
<dbReference type="InterPro" id="IPR032805">
    <property type="entry name" value="Wax_synthase_dom"/>
</dbReference>
<feature type="domain" description="Wax synthase" evidence="9">
    <location>
        <begin position="357"/>
        <end position="437"/>
    </location>
</feature>
<keyword evidence="11" id="KW-1185">Reference proteome</keyword>
<feature type="transmembrane region" description="Helical" evidence="8">
    <location>
        <begin position="61"/>
        <end position="79"/>
    </location>
</feature>
<evidence type="ECO:0000256" key="6">
    <source>
        <dbReference type="ARBA" id="ARBA00023136"/>
    </source>
</evidence>
<feature type="region of interest" description="Disordered" evidence="7">
    <location>
        <begin position="128"/>
        <end position="168"/>
    </location>
</feature>
<dbReference type="GO" id="GO:0016020">
    <property type="term" value="C:membrane"/>
    <property type="evidence" value="ECO:0007669"/>
    <property type="project" value="UniProtKB-SubCell"/>
</dbReference>